<dbReference type="RefSeq" id="WP_270921027.1">
    <property type="nucleotide sequence ID" value="NZ_CP127247.1"/>
</dbReference>
<dbReference type="EMBL" id="CP127247">
    <property type="protein sequence ID" value="WIY25206.1"/>
    <property type="molecule type" value="Genomic_DNA"/>
</dbReference>
<evidence type="ECO:0000313" key="2">
    <source>
        <dbReference type="Proteomes" id="UP001238334"/>
    </source>
</evidence>
<keyword evidence="2" id="KW-1185">Reference proteome</keyword>
<dbReference type="Proteomes" id="UP001238334">
    <property type="component" value="Chromosome"/>
</dbReference>
<proteinExistence type="predicted"/>
<dbReference type="KEGG" id="ppso:QPJ95_22435"/>
<protein>
    <submittedName>
        <fullName evidence="1">Uncharacterized protein</fullName>
    </submittedName>
</protein>
<reference evidence="1 2" key="1">
    <citation type="submission" date="2023-06" db="EMBL/GenBank/DDBJ databases">
        <title>Parasedimentitalea psychrophila sp. nov., a psychrophilic bacterium isolated from deep-sea sediment.</title>
        <authorList>
            <person name="Li A."/>
        </authorList>
    </citation>
    <scope>NUCLEOTIDE SEQUENCE [LARGE SCALE GENOMIC DNA]</scope>
    <source>
        <strain evidence="1 2">QS115</strain>
    </source>
</reference>
<organism evidence="1 2">
    <name type="scientific">Parasedimentitalea psychrophila</name>
    <dbReference type="NCBI Taxonomy" id="2997337"/>
    <lineage>
        <taxon>Bacteria</taxon>
        <taxon>Pseudomonadati</taxon>
        <taxon>Pseudomonadota</taxon>
        <taxon>Alphaproteobacteria</taxon>
        <taxon>Rhodobacterales</taxon>
        <taxon>Paracoccaceae</taxon>
        <taxon>Parasedimentitalea</taxon>
    </lineage>
</organism>
<name>A0A9Y2L032_9RHOB</name>
<evidence type="ECO:0000313" key="1">
    <source>
        <dbReference type="EMBL" id="WIY25206.1"/>
    </source>
</evidence>
<accession>A0A9Y2L032</accession>
<sequence>MAFGLSEDVIPYATIQMIFDSLDDEEALSLALENFAAKKDAHGHPMIGELFSEIQYRMIEPNAVKPTQQLLNALFSIGETVSRMRAKRGFALLGPSQVLYLLIAEILKTYSSGEAAAPLIEALKVKRRVSYGIETFCDYGRLLGEIGASEERMDSPLGKADWERFRDAIKPLFDEDLASEVYLKYPKTWMTIRAYAYFYGKVRCKKWIIKSANSNTHFYWAQSPPC</sequence>
<gene>
    <name evidence="1" type="ORF">QPJ95_22435</name>
</gene>
<dbReference type="AlphaFoldDB" id="A0A9Y2L032"/>